<dbReference type="PANTHER" id="PTHR13847:SF185">
    <property type="entry name" value="FAD DEPENDENT OXIDOREDUCTASE SUPERFAMILY (AFU_ORTHOLOGUE AFUA_3G02360)"/>
    <property type="match status" value="1"/>
</dbReference>
<dbReference type="Proteomes" id="UP000019487">
    <property type="component" value="Unassembled WGS sequence"/>
</dbReference>
<dbReference type="InterPro" id="IPR036188">
    <property type="entry name" value="FAD/NAD-bd_sf"/>
</dbReference>
<comment type="caution">
    <text evidence="3">The sequence shown here is derived from an EMBL/GenBank/DDBJ whole genome shotgun (WGS) entry which is preliminary data.</text>
</comment>
<dbReference type="GO" id="GO:0042147">
    <property type="term" value="P:retrograde transport, endosome to Golgi"/>
    <property type="evidence" value="ECO:0007669"/>
    <property type="project" value="TreeGrafter"/>
</dbReference>
<reference evidence="3 4" key="1">
    <citation type="journal article" date="2014" name="Genome Announc.">
        <title>Draft genome sequence of Sclerotinia borealis, a psychrophilic plant pathogenic fungus.</title>
        <authorList>
            <person name="Mardanov A.V."/>
            <person name="Beletsky A.V."/>
            <person name="Kadnikov V.V."/>
            <person name="Ignatov A.N."/>
            <person name="Ravin N.V."/>
        </authorList>
    </citation>
    <scope>NUCLEOTIDE SEQUENCE [LARGE SCALE GENOMIC DNA]</scope>
    <source>
        <strain evidence="4">F-4157</strain>
    </source>
</reference>
<sequence>MGDIGSESSDAKNIVIIGGGIIGVSIAYWLTQHRFYNSSIHSITILEATEIAGGCSGKAGGLLASWATPSCLAPLSFELHAELAEKYQGDLSWGYRRVHCADVTYHTQDKLSVSESVDVPKTLDWINGSGIKDFTEIGKPGNTAQVHPKYLTSYLLELARAQGARLIIGSAESINYSLDNRTVDSVNYIQDGNTKQINATDLIIAAGPWSSKLVPRIPVYGVRSHSIVIKPSRSTSPYVLFPIFDPPISKEFPQYKEKDPMKWKDKETIIDNIEIYPRPGHPSSPETIYICGFNDYPPLPKTTDQVQIDPNMIADIRNATSAISPAIESGELVLAQACCRPQIRKHAEGEAVGPIVGAVPGVMGLWVATGHDEWGIQNSQGTGKILAGMIMRDELEGVDVKALDPRNFLGE</sequence>
<dbReference type="GO" id="GO:0005770">
    <property type="term" value="C:late endosome"/>
    <property type="evidence" value="ECO:0007669"/>
    <property type="project" value="TreeGrafter"/>
</dbReference>
<dbReference type="EMBL" id="AYSA01000095">
    <property type="protein sequence ID" value="ESZ97232.1"/>
    <property type="molecule type" value="Genomic_DNA"/>
</dbReference>
<keyword evidence="4" id="KW-1185">Reference proteome</keyword>
<keyword evidence="1" id="KW-1133">Transmembrane helix</keyword>
<dbReference type="Gene3D" id="3.30.9.10">
    <property type="entry name" value="D-Amino Acid Oxidase, subunit A, domain 2"/>
    <property type="match status" value="1"/>
</dbReference>
<dbReference type="OrthoDB" id="498204at2759"/>
<dbReference type="GO" id="GO:0005829">
    <property type="term" value="C:cytosol"/>
    <property type="evidence" value="ECO:0007669"/>
    <property type="project" value="GOC"/>
</dbReference>
<dbReference type="Pfam" id="PF01266">
    <property type="entry name" value="DAO"/>
    <property type="match status" value="1"/>
</dbReference>
<protein>
    <recommendedName>
        <fullName evidence="2">FAD dependent oxidoreductase domain-containing protein</fullName>
    </recommendedName>
</protein>
<dbReference type="InterPro" id="IPR006076">
    <property type="entry name" value="FAD-dep_OxRdtase"/>
</dbReference>
<evidence type="ECO:0000259" key="2">
    <source>
        <dbReference type="Pfam" id="PF01266"/>
    </source>
</evidence>
<dbReference type="Gene3D" id="3.50.50.60">
    <property type="entry name" value="FAD/NAD(P)-binding domain"/>
    <property type="match status" value="1"/>
</dbReference>
<feature type="transmembrane region" description="Helical" evidence="1">
    <location>
        <begin position="12"/>
        <end position="30"/>
    </location>
</feature>
<evidence type="ECO:0000313" key="4">
    <source>
        <dbReference type="Proteomes" id="UP000019487"/>
    </source>
</evidence>
<feature type="domain" description="FAD dependent oxidoreductase" evidence="2">
    <location>
        <begin position="14"/>
        <end position="387"/>
    </location>
</feature>
<keyword evidence="1" id="KW-0812">Transmembrane</keyword>
<evidence type="ECO:0000313" key="3">
    <source>
        <dbReference type="EMBL" id="ESZ97232.1"/>
    </source>
</evidence>
<organism evidence="3 4">
    <name type="scientific">Sclerotinia borealis (strain F-4128)</name>
    <dbReference type="NCBI Taxonomy" id="1432307"/>
    <lineage>
        <taxon>Eukaryota</taxon>
        <taxon>Fungi</taxon>
        <taxon>Dikarya</taxon>
        <taxon>Ascomycota</taxon>
        <taxon>Pezizomycotina</taxon>
        <taxon>Leotiomycetes</taxon>
        <taxon>Helotiales</taxon>
        <taxon>Sclerotiniaceae</taxon>
        <taxon>Sclerotinia</taxon>
    </lineage>
</organism>
<keyword evidence="1" id="KW-0472">Membrane</keyword>
<dbReference type="SUPFAM" id="SSF51905">
    <property type="entry name" value="FAD/NAD(P)-binding domain"/>
    <property type="match status" value="1"/>
</dbReference>
<dbReference type="PANTHER" id="PTHR13847">
    <property type="entry name" value="SARCOSINE DEHYDROGENASE-RELATED"/>
    <property type="match status" value="1"/>
</dbReference>
<name>W9CKA7_SCLBF</name>
<dbReference type="STRING" id="1432307.W9CKA7"/>
<gene>
    <name evidence="3" type="ORF">SBOR_2355</name>
</gene>
<dbReference type="AlphaFoldDB" id="W9CKA7"/>
<dbReference type="HOGENOM" id="CLU_007884_14_0_1"/>
<proteinExistence type="predicted"/>
<accession>W9CKA7</accession>
<evidence type="ECO:0000256" key="1">
    <source>
        <dbReference type="SAM" id="Phobius"/>
    </source>
</evidence>